<protein>
    <recommendedName>
        <fullName evidence="5">ABC transporter domain-containing protein</fullName>
    </recommendedName>
</protein>
<evidence type="ECO:0000256" key="3">
    <source>
        <dbReference type="ARBA" id="ARBA00022741"/>
    </source>
</evidence>
<organism evidence="6 7">
    <name type="scientific">Propioniciclava flava</name>
    <dbReference type="NCBI Taxonomy" id="2072026"/>
    <lineage>
        <taxon>Bacteria</taxon>
        <taxon>Bacillati</taxon>
        <taxon>Actinomycetota</taxon>
        <taxon>Actinomycetes</taxon>
        <taxon>Propionibacteriales</taxon>
        <taxon>Propionibacteriaceae</taxon>
        <taxon>Propioniciclava</taxon>
    </lineage>
</organism>
<keyword evidence="7" id="KW-1185">Reference proteome</keyword>
<accession>A0A4Q2EFV2</accession>
<evidence type="ECO:0000313" key="6">
    <source>
        <dbReference type="EMBL" id="RXW31174.1"/>
    </source>
</evidence>
<dbReference type="RefSeq" id="WP_129459737.1">
    <property type="nucleotide sequence ID" value="NZ_PPCV01000012.1"/>
</dbReference>
<dbReference type="PANTHER" id="PTHR43790:SF9">
    <property type="entry name" value="GALACTOFURANOSE TRANSPORTER ATP-BINDING PROTEIN YTFR"/>
    <property type="match status" value="1"/>
</dbReference>
<dbReference type="AlphaFoldDB" id="A0A4Q2EFV2"/>
<sequence>MTTLAMDAPDYPIAIEGVTKSFGGVEVLRGVDLELRPGEIMGLVGRNGVGKSTLAAVLAGSLTADAGSAHYAGAALEPWQVSIIEQQLRLDPTLNVAEAMFRQSDVQHLPEAEVMAAARRALIEAGSALDPEDRLGDLQESDRRLVEVVRLLADPRQLMIIDEVSTTFNARETEDLRFAARRATGGHRSILFITHRLDEALDLCDRIAVMRDGKVVEVVSSLTATTESLSEAMFGRVVTLRPRSAPVSATSLLSVTGLDVGGEQPVSFDLHEGEVLGLCGARDSGVSELVHALTGDTPLPVAGITLEGEAVTLASPWDASRLRIGVLAGAADRGSDTYFARNLMMLDDPAQEDYDAQVEDTAAILVAFREADEQASRLFNRPALSVGQRRWRELRELAAEHSRMLILIEPTRGMDLSAREEFTALLNEVTGRGVGVLVLASDESELLLLSDRILVLAHQQVAAEWNPIDVTVEQLAEVTRGEWPPTR</sequence>
<dbReference type="Gene3D" id="3.40.50.300">
    <property type="entry name" value="P-loop containing nucleotide triphosphate hydrolases"/>
    <property type="match status" value="2"/>
</dbReference>
<proteinExistence type="predicted"/>
<gene>
    <name evidence="6" type="ORF">C1706_13395</name>
</gene>
<dbReference type="SMART" id="SM00382">
    <property type="entry name" value="AAA"/>
    <property type="match status" value="2"/>
</dbReference>
<feature type="domain" description="ABC transporter" evidence="5">
    <location>
        <begin position="247"/>
        <end position="483"/>
    </location>
</feature>
<name>A0A4Q2EFV2_9ACTN</name>
<comment type="caution">
    <text evidence="6">The sequence shown here is derived from an EMBL/GenBank/DDBJ whole genome shotgun (WGS) entry which is preliminary data.</text>
</comment>
<dbReference type="SUPFAM" id="SSF52540">
    <property type="entry name" value="P-loop containing nucleoside triphosphate hydrolases"/>
    <property type="match status" value="2"/>
</dbReference>
<dbReference type="OrthoDB" id="3648693at2"/>
<dbReference type="InterPro" id="IPR027417">
    <property type="entry name" value="P-loop_NTPase"/>
</dbReference>
<dbReference type="GO" id="GO:0005524">
    <property type="term" value="F:ATP binding"/>
    <property type="evidence" value="ECO:0007669"/>
    <property type="project" value="UniProtKB-KW"/>
</dbReference>
<keyword evidence="4" id="KW-0067">ATP-binding</keyword>
<evidence type="ECO:0000256" key="2">
    <source>
        <dbReference type="ARBA" id="ARBA00022737"/>
    </source>
</evidence>
<evidence type="ECO:0000259" key="5">
    <source>
        <dbReference type="PROSITE" id="PS50893"/>
    </source>
</evidence>
<dbReference type="GO" id="GO:0016887">
    <property type="term" value="F:ATP hydrolysis activity"/>
    <property type="evidence" value="ECO:0007669"/>
    <property type="project" value="InterPro"/>
</dbReference>
<feature type="domain" description="ABC transporter" evidence="5">
    <location>
        <begin position="13"/>
        <end position="237"/>
    </location>
</feature>
<dbReference type="InterPro" id="IPR003439">
    <property type="entry name" value="ABC_transporter-like_ATP-bd"/>
</dbReference>
<dbReference type="InterPro" id="IPR050107">
    <property type="entry name" value="ABC_carbohydrate_import_ATPase"/>
</dbReference>
<dbReference type="EMBL" id="PPCV01000012">
    <property type="protein sequence ID" value="RXW31174.1"/>
    <property type="molecule type" value="Genomic_DNA"/>
</dbReference>
<dbReference type="InterPro" id="IPR003593">
    <property type="entry name" value="AAA+_ATPase"/>
</dbReference>
<dbReference type="PANTHER" id="PTHR43790">
    <property type="entry name" value="CARBOHYDRATE TRANSPORT ATP-BINDING PROTEIN MG119-RELATED"/>
    <property type="match status" value="1"/>
</dbReference>
<dbReference type="Pfam" id="PF00005">
    <property type="entry name" value="ABC_tran"/>
    <property type="match status" value="2"/>
</dbReference>
<evidence type="ECO:0000313" key="7">
    <source>
        <dbReference type="Proteomes" id="UP000290624"/>
    </source>
</evidence>
<keyword evidence="2" id="KW-0677">Repeat</keyword>
<keyword evidence="1" id="KW-0813">Transport</keyword>
<keyword evidence="3" id="KW-0547">Nucleotide-binding</keyword>
<evidence type="ECO:0000256" key="4">
    <source>
        <dbReference type="ARBA" id="ARBA00022840"/>
    </source>
</evidence>
<evidence type="ECO:0000256" key="1">
    <source>
        <dbReference type="ARBA" id="ARBA00022448"/>
    </source>
</evidence>
<reference evidence="6 7" key="1">
    <citation type="submission" date="2018-01" db="EMBL/GenBank/DDBJ databases">
        <title>Lactibacter flavus gen. nov., sp. nov., a novel bacterium of the family Propionibacteriaceae isolated from raw milk and dairy products.</title>
        <authorList>
            <person name="Wenning M."/>
            <person name="Breitenwieser F."/>
            <person name="Huptas C."/>
            <person name="von Neubeck M."/>
            <person name="Busse H.-J."/>
            <person name="Scherer S."/>
        </authorList>
    </citation>
    <scope>NUCLEOTIDE SEQUENCE [LARGE SCALE GENOMIC DNA]</scope>
    <source>
        <strain evidence="6 7">VG341</strain>
    </source>
</reference>
<dbReference type="PROSITE" id="PS50893">
    <property type="entry name" value="ABC_TRANSPORTER_2"/>
    <property type="match status" value="2"/>
</dbReference>
<dbReference type="Proteomes" id="UP000290624">
    <property type="component" value="Unassembled WGS sequence"/>
</dbReference>